<keyword evidence="6" id="KW-0547">Nucleotide-binding</keyword>
<evidence type="ECO:0000256" key="12">
    <source>
        <dbReference type="ARBA" id="ARBA00033413"/>
    </source>
</evidence>
<dbReference type="GO" id="GO:0016301">
    <property type="term" value="F:kinase activity"/>
    <property type="evidence" value="ECO:0007669"/>
    <property type="project" value="UniProtKB-KW"/>
</dbReference>
<feature type="domain" description="7,8-dihydro-6-hydroxymethylpterin-pyrophosphokinase" evidence="13">
    <location>
        <begin position="93"/>
        <end position="104"/>
    </location>
</feature>
<dbReference type="CDD" id="cd00483">
    <property type="entry name" value="HPPK"/>
    <property type="match status" value="1"/>
</dbReference>
<evidence type="ECO:0000256" key="1">
    <source>
        <dbReference type="ARBA" id="ARBA00005051"/>
    </source>
</evidence>
<proteinExistence type="inferred from homology"/>
<dbReference type="Gene3D" id="3.30.70.560">
    <property type="entry name" value="7,8-Dihydro-6-hydroxymethylpterin-pyrophosphokinase HPPK"/>
    <property type="match status" value="1"/>
</dbReference>
<reference evidence="14 15" key="1">
    <citation type="submission" date="2021-03" db="EMBL/GenBank/DDBJ databases">
        <title>Lysobacter sp. nov. isolated from soil of gangwondo yeongwol, south Korea.</title>
        <authorList>
            <person name="Kim K.R."/>
            <person name="Kim K.H."/>
            <person name="Jeon C.O."/>
        </authorList>
    </citation>
    <scope>NUCLEOTIDE SEQUENCE [LARGE SCALE GENOMIC DNA]</scope>
    <source>
        <strain evidence="14 15">R19</strain>
    </source>
</reference>
<evidence type="ECO:0000256" key="5">
    <source>
        <dbReference type="ARBA" id="ARBA00022679"/>
    </source>
</evidence>
<dbReference type="NCBIfam" id="TIGR01498">
    <property type="entry name" value="folK"/>
    <property type="match status" value="1"/>
</dbReference>
<dbReference type="GO" id="GO:0046656">
    <property type="term" value="P:folic acid biosynthetic process"/>
    <property type="evidence" value="ECO:0007669"/>
    <property type="project" value="UniProtKB-KW"/>
</dbReference>
<dbReference type="PROSITE" id="PS00794">
    <property type="entry name" value="HPPK"/>
    <property type="match status" value="1"/>
</dbReference>
<evidence type="ECO:0000256" key="2">
    <source>
        <dbReference type="ARBA" id="ARBA00005810"/>
    </source>
</evidence>
<keyword evidence="5 14" id="KW-0808">Transferase</keyword>
<dbReference type="KEGG" id="lsf:I8J32_011150"/>
<keyword evidence="15" id="KW-1185">Reference proteome</keyword>
<dbReference type="Pfam" id="PF01288">
    <property type="entry name" value="HPPK"/>
    <property type="match status" value="1"/>
</dbReference>
<name>A0A975ARK5_9GAMM</name>
<evidence type="ECO:0000313" key="15">
    <source>
        <dbReference type="Proteomes" id="UP000639274"/>
    </source>
</evidence>
<dbReference type="EMBL" id="CP071518">
    <property type="protein sequence ID" value="QSX77333.1"/>
    <property type="molecule type" value="Genomic_DNA"/>
</dbReference>
<evidence type="ECO:0000256" key="6">
    <source>
        <dbReference type="ARBA" id="ARBA00022741"/>
    </source>
</evidence>
<organism evidence="14 15">
    <name type="scientific">Agrilutibacter solisilvae</name>
    <dbReference type="NCBI Taxonomy" id="2763317"/>
    <lineage>
        <taxon>Bacteria</taxon>
        <taxon>Pseudomonadati</taxon>
        <taxon>Pseudomonadota</taxon>
        <taxon>Gammaproteobacteria</taxon>
        <taxon>Lysobacterales</taxon>
        <taxon>Lysobacteraceae</taxon>
        <taxon>Agrilutibacter</taxon>
    </lineage>
</organism>
<evidence type="ECO:0000256" key="11">
    <source>
        <dbReference type="ARBA" id="ARBA00029766"/>
    </source>
</evidence>
<keyword evidence="9" id="KW-0289">Folate biosynthesis</keyword>
<dbReference type="RefSeq" id="WP_200612103.1">
    <property type="nucleotide sequence ID" value="NZ_CP071518.1"/>
</dbReference>
<dbReference type="PANTHER" id="PTHR43071:SF1">
    <property type="entry name" value="2-AMINO-4-HYDROXY-6-HYDROXYMETHYLDIHYDROPTERIDINE PYROPHOSPHOKINASE"/>
    <property type="match status" value="1"/>
</dbReference>
<sequence length="164" mass="17812">MNTHTVALVGLGANLGDAVATLRHAFQHLDAMPHTRLLRTSRLYRTPAWGRTDQPDFINAVAMLDTALTARELLDAMLDIEHAAGRDRDTGDRWGPRTLDLDLLLFGNQSIDEPGLHVPHPHLHERSFALAPLVEIAPDAMIPGIGPARAALASIDTSQLKLVG</sequence>
<evidence type="ECO:0000256" key="7">
    <source>
        <dbReference type="ARBA" id="ARBA00022777"/>
    </source>
</evidence>
<evidence type="ECO:0000256" key="3">
    <source>
        <dbReference type="ARBA" id="ARBA00013253"/>
    </source>
</evidence>
<gene>
    <name evidence="14" type="primary">folK</name>
    <name evidence="14" type="ORF">I8J32_011150</name>
</gene>
<protein>
    <recommendedName>
        <fullName evidence="4">2-amino-4-hydroxy-6-hydroxymethyldihydropteridine pyrophosphokinase</fullName>
        <ecNumber evidence="3">2.7.6.3</ecNumber>
    </recommendedName>
    <alternativeName>
        <fullName evidence="11">6-hydroxymethyl-7,8-dihydropterin pyrophosphokinase</fullName>
    </alternativeName>
    <alternativeName>
        <fullName evidence="12">7,8-dihydro-6-hydroxymethylpterin-pyrophosphokinase</fullName>
    </alternativeName>
</protein>
<evidence type="ECO:0000313" key="14">
    <source>
        <dbReference type="EMBL" id="QSX77333.1"/>
    </source>
</evidence>
<comment type="function">
    <text evidence="10">Catalyzes the transfer of pyrophosphate from adenosine triphosphate (ATP) to 6-hydroxymethyl-7,8-dihydropterin, an enzymatic step in folate biosynthesis pathway.</text>
</comment>
<keyword evidence="8" id="KW-0067">ATP-binding</keyword>
<dbReference type="PANTHER" id="PTHR43071">
    <property type="entry name" value="2-AMINO-4-HYDROXY-6-HYDROXYMETHYLDIHYDROPTERIDINE PYROPHOSPHOKINASE"/>
    <property type="match status" value="1"/>
</dbReference>
<comment type="pathway">
    <text evidence="1">Cofactor biosynthesis; tetrahydrofolate biosynthesis; 2-amino-4-hydroxy-6-hydroxymethyl-7,8-dihydropteridine diphosphate from 7,8-dihydroneopterin triphosphate: step 4/4.</text>
</comment>
<dbReference type="InterPro" id="IPR000550">
    <property type="entry name" value="Hppk"/>
</dbReference>
<evidence type="ECO:0000256" key="8">
    <source>
        <dbReference type="ARBA" id="ARBA00022840"/>
    </source>
</evidence>
<dbReference type="AlphaFoldDB" id="A0A975ARK5"/>
<dbReference type="InterPro" id="IPR035907">
    <property type="entry name" value="Hppk_sf"/>
</dbReference>
<evidence type="ECO:0000256" key="10">
    <source>
        <dbReference type="ARBA" id="ARBA00029409"/>
    </source>
</evidence>
<comment type="similarity">
    <text evidence="2">Belongs to the HPPK family.</text>
</comment>
<keyword evidence="7" id="KW-0418">Kinase</keyword>
<evidence type="ECO:0000256" key="4">
    <source>
        <dbReference type="ARBA" id="ARBA00016218"/>
    </source>
</evidence>
<dbReference type="Proteomes" id="UP000639274">
    <property type="component" value="Chromosome"/>
</dbReference>
<evidence type="ECO:0000256" key="9">
    <source>
        <dbReference type="ARBA" id="ARBA00022909"/>
    </source>
</evidence>
<dbReference type="EC" id="2.7.6.3" evidence="3"/>
<dbReference type="GO" id="GO:0005524">
    <property type="term" value="F:ATP binding"/>
    <property type="evidence" value="ECO:0007669"/>
    <property type="project" value="UniProtKB-KW"/>
</dbReference>
<dbReference type="SUPFAM" id="SSF55083">
    <property type="entry name" value="6-hydroxymethyl-7,8-dihydropterin pyrophosphokinase, HPPK"/>
    <property type="match status" value="1"/>
</dbReference>
<evidence type="ECO:0000259" key="13">
    <source>
        <dbReference type="PROSITE" id="PS00794"/>
    </source>
</evidence>
<accession>A0A975ARK5</accession>
<dbReference type="GO" id="GO:0003848">
    <property type="term" value="F:2-amino-4-hydroxy-6-hydroxymethyldihydropteridine diphosphokinase activity"/>
    <property type="evidence" value="ECO:0007669"/>
    <property type="project" value="UniProtKB-EC"/>
</dbReference>